<dbReference type="Pfam" id="PF00884">
    <property type="entry name" value="Sulfatase"/>
    <property type="match status" value="1"/>
</dbReference>
<sequence>MKNRGLKFVVIITIMVSNFLVAQEKQPNIIFIYADDLGRGLLGTYGQKIISTPNIDKLASEGIRFDNAYGSYYCSPARASLITGMNDCRTDAYNVTQAGIYQKLDKGLTFDEIKERIHEVAMPAKKDDVFLAQVAKNAGYTTAEFGKLEWGFATTPERIERHGWDYHFGYYDHQRCHGFYPPFLFENGKKFDIPGNVFDDCGKHPEPESPENYKKRWDMTGKAVYSENIIMDKLLNYLDVQSEKETEQPFFVFFPSQLPHGPIAIPEVAAEFKNNPDLTELEKEYASMVKMLDDDVGRIYAKLEALDILDNTILVFSADNGHELYYQQPGETDKKRNVQTGEVYNNVSTKFYSDLSGDVFDGNNGMAGIKRSNWEGGVRVPLFWYWKGKIEPGVISTQLVNNYDFLNTLAEIVGAEPLKEKDAISYAKTLFGEKSVEKEYTVYASTLGPAIVTNDGWKLRYFLKKDVFQLYFLPDDYKESNELSSEYPEKTEALKQLLYKACGNNWRNGLGPNHVKPNKT</sequence>
<evidence type="ECO:0000313" key="3">
    <source>
        <dbReference type="Proteomes" id="UP001589590"/>
    </source>
</evidence>
<dbReference type="PANTHER" id="PTHR43751">
    <property type="entry name" value="SULFATASE"/>
    <property type="match status" value="1"/>
</dbReference>
<dbReference type="Gene3D" id="3.40.720.10">
    <property type="entry name" value="Alkaline Phosphatase, subunit A"/>
    <property type="match status" value="1"/>
</dbReference>
<reference evidence="2 3" key="1">
    <citation type="submission" date="2024-09" db="EMBL/GenBank/DDBJ databases">
        <authorList>
            <person name="Sun Q."/>
            <person name="Mori K."/>
        </authorList>
    </citation>
    <scope>NUCLEOTIDE SEQUENCE [LARGE SCALE GENOMIC DNA]</scope>
    <source>
        <strain evidence="2 3">CECT 8300</strain>
    </source>
</reference>
<keyword evidence="3" id="KW-1185">Reference proteome</keyword>
<organism evidence="2 3">
    <name type="scientific">Algibacter miyuki</name>
    <dbReference type="NCBI Taxonomy" id="1306933"/>
    <lineage>
        <taxon>Bacteria</taxon>
        <taxon>Pseudomonadati</taxon>
        <taxon>Bacteroidota</taxon>
        <taxon>Flavobacteriia</taxon>
        <taxon>Flavobacteriales</taxon>
        <taxon>Flavobacteriaceae</taxon>
        <taxon>Algibacter</taxon>
    </lineage>
</organism>
<evidence type="ECO:0000313" key="2">
    <source>
        <dbReference type="EMBL" id="MFB9105396.1"/>
    </source>
</evidence>
<protein>
    <submittedName>
        <fullName evidence="2">Sulfatase-like hydrolase/transferase</fullName>
    </submittedName>
</protein>
<accession>A0ABV5H0H9</accession>
<dbReference type="InterPro" id="IPR000917">
    <property type="entry name" value="Sulfatase_N"/>
</dbReference>
<comment type="caution">
    <text evidence="2">The sequence shown here is derived from an EMBL/GenBank/DDBJ whole genome shotgun (WGS) entry which is preliminary data.</text>
</comment>
<name>A0ABV5H0H9_9FLAO</name>
<evidence type="ECO:0000259" key="1">
    <source>
        <dbReference type="Pfam" id="PF00884"/>
    </source>
</evidence>
<dbReference type="EMBL" id="JBHMFA010000006">
    <property type="protein sequence ID" value="MFB9105396.1"/>
    <property type="molecule type" value="Genomic_DNA"/>
</dbReference>
<dbReference type="PANTHER" id="PTHR43751:SF3">
    <property type="entry name" value="SULFATASE N-TERMINAL DOMAIN-CONTAINING PROTEIN"/>
    <property type="match status" value="1"/>
</dbReference>
<feature type="domain" description="Sulfatase N-terminal" evidence="1">
    <location>
        <begin position="27"/>
        <end position="414"/>
    </location>
</feature>
<proteinExistence type="predicted"/>
<dbReference type="InterPro" id="IPR052701">
    <property type="entry name" value="GAG_Ulvan_Degrading_Sulfatases"/>
</dbReference>
<gene>
    <name evidence="2" type="ORF">ACFFU1_10815</name>
</gene>
<dbReference type="RefSeq" id="WP_290274245.1">
    <property type="nucleotide sequence ID" value="NZ_JAUFQP010000015.1"/>
</dbReference>
<dbReference type="Proteomes" id="UP001589590">
    <property type="component" value="Unassembled WGS sequence"/>
</dbReference>
<dbReference type="Gene3D" id="3.30.1120.10">
    <property type="match status" value="1"/>
</dbReference>
<dbReference type="SUPFAM" id="SSF53649">
    <property type="entry name" value="Alkaline phosphatase-like"/>
    <property type="match status" value="1"/>
</dbReference>
<dbReference type="InterPro" id="IPR017850">
    <property type="entry name" value="Alkaline_phosphatase_core_sf"/>
</dbReference>